<dbReference type="GO" id="GO:0000977">
    <property type="term" value="F:RNA polymerase II transcription regulatory region sequence-specific DNA binding"/>
    <property type="evidence" value="ECO:0000318"/>
    <property type="project" value="GO_Central"/>
</dbReference>
<dbReference type="PaxDb" id="6945-B7PE64"/>
<dbReference type="EMBL" id="DS693739">
    <property type="protein sequence ID" value="EEC04886.1"/>
    <property type="molecule type" value="Genomic_DNA"/>
</dbReference>
<gene>
    <name evidence="7" type="ORF">IscW_ISCW018149</name>
</gene>
<dbReference type="EMBL" id="ABJB010366659">
    <property type="status" value="NOT_ANNOTATED_CDS"/>
    <property type="molecule type" value="Genomic_DNA"/>
</dbReference>
<evidence type="ECO:0000313" key="8">
    <source>
        <dbReference type="EnsemblMetazoa" id="ISCW018149-PA"/>
    </source>
</evidence>
<keyword evidence="2" id="KW-0524">Neurogenesis</keyword>
<dbReference type="InterPro" id="IPR036638">
    <property type="entry name" value="HLH_DNA-bd_sf"/>
</dbReference>
<evidence type="ECO:0000259" key="6">
    <source>
        <dbReference type="PROSITE" id="PS50888"/>
    </source>
</evidence>
<evidence type="ECO:0000313" key="9">
    <source>
        <dbReference type="Proteomes" id="UP000001555"/>
    </source>
</evidence>
<dbReference type="EMBL" id="ABJB011099402">
    <property type="status" value="NOT_ANNOTATED_CDS"/>
    <property type="molecule type" value="Genomic_DNA"/>
</dbReference>
<keyword evidence="4" id="KW-0539">Nucleus</keyword>
<dbReference type="EMBL" id="ABJB010175819">
    <property type="status" value="NOT_ANNOTATED_CDS"/>
    <property type="molecule type" value="Genomic_DNA"/>
</dbReference>
<evidence type="ECO:0000256" key="2">
    <source>
        <dbReference type="ARBA" id="ARBA00022902"/>
    </source>
</evidence>
<dbReference type="Pfam" id="PF00010">
    <property type="entry name" value="HLH"/>
    <property type="match status" value="1"/>
</dbReference>
<proteinExistence type="predicted"/>
<dbReference type="InterPro" id="IPR050283">
    <property type="entry name" value="E-box_TF_Regulators"/>
</dbReference>
<dbReference type="FunCoup" id="B7PE64">
    <property type="interactions" value="2"/>
</dbReference>
<accession>B7PE64</accession>
<dbReference type="Proteomes" id="UP000001555">
    <property type="component" value="Unassembled WGS sequence"/>
</dbReference>
<evidence type="ECO:0000256" key="1">
    <source>
        <dbReference type="ARBA" id="ARBA00004123"/>
    </source>
</evidence>
<comment type="subcellular location">
    <subcellularLocation>
        <location evidence="1">Nucleus</location>
    </subcellularLocation>
</comment>
<dbReference type="GO" id="GO:0046983">
    <property type="term" value="F:protein dimerization activity"/>
    <property type="evidence" value="ECO:0007669"/>
    <property type="project" value="InterPro"/>
</dbReference>
<dbReference type="GO" id="GO:0000981">
    <property type="term" value="F:DNA-binding transcription factor activity, RNA polymerase II-specific"/>
    <property type="evidence" value="ECO:0000318"/>
    <property type="project" value="GO_Central"/>
</dbReference>
<dbReference type="InterPro" id="IPR011598">
    <property type="entry name" value="bHLH_dom"/>
</dbReference>
<dbReference type="PROSITE" id="PS50888">
    <property type="entry name" value="BHLH"/>
    <property type="match status" value="1"/>
</dbReference>
<dbReference type="EnsemblMetazoa" id="ISCW018149-RA">
    <property type="protein sequence ID" value="ISCW018149-PA"/>
    <property type="gene ID" value="ISCW018149"/>
</dbReference>
<dbReference type="Gene3D" id="4.10.280.10">
    <property type="entry name" value="Helix-loop-helix DNA-binding domain"/>
    <property type="match status" value="1"/>
</dbReference>
<feature type="region of interest" description="Disordered" evidence="5">
    <location>
        <begin position="29"/>
        <end position="112"/>
    </location>
</feature>
<organism>
    <name type="scientific">Ixodes scapularis</name>
    <name type="common">Black-legged tick</name>
    <name type="synonym">Deer tick</name>
    <dbReference type="NCBI Taxonomy" id="6945"/>
    <lineage>
        <taxon>Eukaryota</taxon>
        <taxon>Metazoa</taxon>
        <taxon>Ecdysozoa</taxon>
        <taxon>Arthropoda</taxon>
        <taxon>Chelicerata</taxon>
        <taxon>Arachnida</taxon>
        <taxon>Acari</taxon>
        <taxon>Parasitiformes</taxon>
        <taxon>Ixodida</taxon>
        <taxon>Ixodoidea</taxon>
        <taxon>Ixodidae</taxon>
        <taxon>Ixodinae</taxon>
        <taxon>Ixodes</taxon>
    </lineage>
</organism>
<evidence type="ECO:0000313" key="7">
    <source>
        <dbReference type="EMBL" id="EEC04886.1"/>
    </source>
</evidence>
<dbReference type="VEuPathDB" id="VectorBase:ISCP_024891"/>
<dbReference type="EMBL" id="ABJB010762606">
    <property type="status" value="NOT_ANNOTATED_CDS"/>
    <property type="molecule type" value="Genomic_DNA"/>
</dbReference>
<dbReference type="EMBL" id="ABJB010687234">
    <property type="status" value="NOT_ANNOTATED_CDS"/>
    <property type="molecule type" value="Genomic_DNA"/>
</dbReference>
<dbReference type="SUPFAM" id="SSF47459">
    <property type="entry name" value="HLH, helix-loop-helix DNA-binding domain"/>
    <property type="match status" value="1"/>
</dbReference>
<dbReference type="SMART" id="SM00353">
    <property type="entry name" value="HLH"/>
    <property type="match status" value="1"/>
</dbReference>
<dbReference type="VEuPathDB" id="VectorBase:ISCW018149"/>
<dbReference type="GO" id="GO:0090575">
    <property type="term" value="C:RNA polymerase II transcription regulator complex"/>
    <property type="evidence" value="ECO:0000318"/>
    <property type="project" value="GO_Central"/>
</dbReference>
<dbReference type="EMBL" id="ABJB011113787">
    <property type="status" value="NOT_ANNOTATED_CDS"/>
    <property type="molecule type" value="Genomic_DNA"/>
</dbReference>
<dbReference type="InParanoid" id="B7PE64"/>
<dbReference type="PANTHER" id="PTHR23349:SF108">
    <property type="entry name" value="BHLH DOMAIN-CONTAINING PROTEIN"/>
    <property type="match status" value="1"/>
</dbReference>
<feature type="compositionally biased region" description="Low complexity" evidence="5">
    <location>
        <begin position="68"/>
        <end position="93"/>
    </location>
</feature>
<keyword evidence="3" id="KW-0238">DNA-binding</keyword>
<dbReference type="FunFam" id="4.10.280.10:FF:000029">
    <property type="entry name" value="Achaete-scute family bHLH transcription factor 1"/>
    <property type="match status" value="1"/>
</dbReference>
<dbReference type="AlphaFoldDB" id="B7PE64"/>
<dbReference type="EMBL" id="ABJB010198000">
    <property type="status" value="NOT_ANNOTATED_CDS"/>
    <property type="molecule type" value="Genomic_DNA"/>
</dbReference>
<dbReference type="PANTHER" id="PTHR23349">
    <property type="entry name" value="BASIC HELIX-LOOP-HELIX TRANSCRIPTION FACTOR, TWIST"/>
    <property type="match status" value="1"/>
</dbReference>
<sequence length="271" mass="29596">MATLLPSPPSSDDLSAVFFGQAAWTTTTTLPGLCRSSQRTSFQPCSPETPDDSSSRDSDLGPLTAAKGGSPSSAVTSSTSAASPGADAASPKSAYKHVPHREKPPHLVARRNARERRRVQAVNNAFSRLRKCVPIENRAKRLSKVKTLHKAIEYIHALQELLDDADKSVSSSAPDVVAEAYQEPALMQSNKENEASQRWITLENVRARTHAAEAALLSERRMMDGWMNKLYSIEMDRSSRADGTAQEKKTGRPAVAKEGDTKRLRKVTARE</sequence>
<reference evidence="8" key="2">
    <citation type="submission" date="2020-05" db="UniProtKB">
        <authorList>
            <consortium name="EnsemblMetazoa"/>
        </authorList>
    </citation>
    <scope>IDENTIFICATION</scope>
    <source>
        <strain evidence="8">wikel</strain>
    </source>
</reference>
<dbReference type="GO" id="GO:0045944">
    <property type="term" value="P:positive regulation of transcription by RNA polymerase II"/>
    <property type="evidence" value="ECO:0000318"/>
    <property type="project" value="GO_Central"/>
</dbReference>
<feature type="domain" description="BHLH" evidence="6">
    <location>
        <begin position="106"/>
        <end position="158"/>
    </location>
</feature>
<dbReference type="HOGENOM" id="CLU_1027727_0_0_1"/>
<protein>
    <recommendedName>
        <fullName evidence="6">BHLH domain-containing protein</fullName>
    </recommendedName>
</protein>
<dbReference type="EMBL" id="ABJB010334599">
    <property type="status" value="NOT_ANNOTATED_CDS"/>
    <property type="molecule type" value="Genomic_DNA"/>
</dbReference>
<name>B7PE64_IXOSC</name>
<feature type="region of interest" description="Disordered" evidence="5">
    <location>
        <begin position="237"/>
        <end position="271"/>
    </location>
</feature>
<dbReference type="GO" id="GO:0007399">
    <property type="term" value="P:nervous system development"/>
    <property type="evidence" value="ECO:0007669"/>
    <property type="project" value="UniProtKB-KW"/>
</dbReference>
<feature type="compositionally biased region" description="Polar residues" evidence="5">
    <location>
        <begin position="29"/>
        <end position="46"/>
    </location>
</feature>
<keyword evidence="9" id="KW-1185">Reference proteome</keyword>
<evidence type="ECO:0000256" key="5">
    <source>
        <dbReference type="SAM" id="MobiDB-lite"/>
    </source>
</evidence>
<dbReference type="CDD" id="cd11418">
    <property type="entry name" value="bHLH_TS_ASCL"/>
    <property type="match status" value="1"/>
</dbReference>
<evidence type="ECO:0000256" key="4">
    <source>
        <dbReference type="ARBA" id="ARBA00023242"/>
    </source>
</evidence>
<dbReference type="EMBL" id="ABJB010377587">
    <property type="status" value="NOT_ANNOTATED_CDS"/>
    <property type="molecule type" value="Genomic_DNA"/>
</dbReference>
<reference evidence="7 9" key="1">
    <citation type="submission" date="2008-03" db="EMBL/GenBank/DDBJ databases">
        <title>Annotation of Ixodes scapularis.</title>
        <authorList>
            <consortium name="Ixodes scapularis Genome Project Consortium"/>
            <person name="Caler E."/>
            <person name="Hannick L.I."/>
            <person name="Bidwell S."/>
            <person name="Joardar V."/>
            <person name="Thiagarajan M."/>
            <person name="Amedeo P."/>
            <person name="Galinsky K.J."/>
            <person name="Schobel S."/>
            <person name="Inman J."/>
            <person name="Hostetler J."/>
            <person name="Miller J."/>
            <person name="Hammond M."/>
            <person name="Megy K."/>
            <person name="Lawson D."/>
            <person name="Kodira C."/>
            <person name="Sutton G."/>
            <person name="Meyer J."/>
            <person name="Hill C.A."/>
            <person name="Birren B."/>
            <person name="Nene V."/>
            <person name="Collins F."/>
            <person name="Alarcon-Chaidez F."/>
            <person name="Wikel S."/>
            <person name="Strausberg R."/>
        </authorList>
    </citation>
    <scope>NUCLEOTIDE SEQUENCE [LARGE SCALE GENOMIC DNA]</scope>
    <source>
        <strain evidence="9">Wikel</strain>
        <strain evidence="7">Wikel colony</strain>
    </source>
</reference>
<dbReference type="OrthoDB" id="6241467at2759"/>
<dbReference type="EMBL" id="ABJB010400284">
    <property type="status" value="NOT_ANNOTATED_CDS"/>
    <property type="molecule type" value="Genomic_DNA"/>
</dbReference>
<evidence type="ECO:0000256" key="3">
    <source>
        <dbReference type="ARBA" id="ARBA00023125"/>
    </source>
</evidence>
<dbReference type="VEuPathDB" id="VectorBase:ISCI018149"/>